<dbReference type="UniPathway" id="UPA00098">
    <property type="reaction ID" value="UER00361"/>
</dbReference>
<feature type="binding site" evidence="11">
    <location>
        <begin position="70"/>
        <end position="73"/>
    </location>
    <ligand>
        <name>NADP(+)</name>
        <dbReference type="ChEBI" id="CHEBI:58349"/>
    </ligand>
</feature>
<comment type="pathway">
    <text evidence="9 12">Amino-acid biosynthesis; L-proline biosynthesis; L-proline from L-glutamate 5-semialdehyde: step 1/1.</text>
</comment>
<accession>A0A2S7N5E4</accession>
<dbReference type="PIRSF" id="PIRSF000193">
    <property type="entry name" value="Pyrrol-5-carb_rd"/>
    <property type="match status" value="1"/>
</dbReference>
<evidence type="ECO:0000256" key="11">
    <source>
        <dbReference type="PIRSR" id="PIRSR000193-1"/>
    </source>
</evidence>
<dbReference type="SUPFAM" id="SSF51735">
    <property type="entry name" value="NAD(P)-binding Rossmann-fold domains"/>
    <property type="match status" value="1"/>
</dbReference>
<evidence type="ECO:0000259" key="14">
    <source>
        <dbReference type="Pfam" id="PF14748"/>
    </source>
</evidence>
<dbReference type="Pfam" id="PF03807">
    <property type="entry name" value="F420_oxidored"/>
    <property type="match status" value="1"/>
</dbReference>
<dbReference type="OrthoDB" id="9805754at2"/>
<dbReference type="AlphaFoldDB" id="A0A2S7N5E4"/>
<evidence type="ECO:0000256" key="7">
    <source>
        <dbReference type="ARBA" id="ARBA00023002"/>
    </source>
</evidence>
<keyword evidence="7 9" id="KW-0560">Oxidoreductase</keyword>
<comment type="function">
    <text evidence="8 9">Catalyzes the reduction of 1-pyrroline-5-carboxylate (PCA) to L-proline.</text>
</comment>
<comment type="caution">
    <text evidence="15">The sequence shown here is derived from an EMBL/GenBank/DDBJ whole genome shotgun (WGS) entry which is preliminary data.</text>
</comment>
<feature type="domain" description="Pyrroline-5-carboxylate reductase dimerisation" evidence="14">
    <location>
        <begin position="162"/>
        <end position="266"/>
    </location>
</feature>
<dbReference type="InterPro" id="IPR008927">
    <property type="entry name" value="6-PGluconate_DH-like_C_sf"/>
</dbReference>
<dbReference type="NCBIfam" id="TIGR00112">
    <property type="entry name" value="proC"/>
    <property type="match status" value="1"/>
</dbReference>
<proteinExistence type="inferred from homology"/>
<dbReference type="GO" id="GO:0055129">
    <property type="term" value="P:L-proline biosynthetic process"/>
    <property type="evidence" value="ECO:0007669"/>
    <property type="project" value="UniProtKB-UniRule"/>
</dbReference>
<dbReference type="InterPro" id="IPR000304">
    <property type="entry name" value="Pyrroline-COOH_reductase"/>
</dbReference>
<dbReference type="HAMAP" id="MF_01925">
    <property type="entry name" value="P5C_reductase"/>
    <property type="match status" value="1"/>
</dbReference>
<comment type="subcellular location">
    <subcellularLocation>
        <location evidence="1 9">Cytoplasm</location>
    </subcellularLocation>
</comment>
<feature type="binding site" evidence="11">
    <location>
        <position position="57"/>
    </location>
    <ligand>
        <name>NADPH</name>
        <dbReference type="ChEBI" id="CHEBI:57783"/>
    </ligand>
</feature>
<evidence type="ECO:0000256" key="2">
    <source>
        <dbReference type="ARBA" id="ARBA00005525"/>
    </source>
</evidence>
<dbReference type="EMBL" id="PKOZ01000001">
    <property type="protein sequence ID" value="PQD97195.1"/>
    <property type="molecule type" value="Genomic_DNA"/>
</dbReference>
<dbReference type="InterPro" id="IPR028939">
    <property type="entry name" value="P5C_Rdtase_cat_N"/>
</dbReference>
<gene>
    <name evidence="9" type="primary">proC</name>
    <name evidence="15" type="ORF">CYL18_04805</name>
</gene>
<sequence length="271" mass="29719">MNKKIGFIGCGNMGQAMLGALVNSEQIDAESIMASVRTESSLRELRKKWPIRVTLNNLEVVENSDIIILAVNPAQYESIIKEIREVITSDQIIVSIAAGINMEQMDDWFGKSSKIIKTMPNTPVLVQEGMTAICTNEHVLESELEMMTAYFRLFGEVEVMEEKQFDAFIALCGSSPAYIFMMIEAMADGAVKLGIPRKQAIRMAEQTILGSAKLALDTGIHPAELKDMVCSPGGATIAAVAELEKHGFRSAVIHAMESCAGHSKKMNEEME</sequence>
<dbReference type="GO" id="GO:0004735">
    <property type="term" value="F:pyrroline-5-carboxylate reductase activity"/>
    <property type="evidence" value="ECO:0007669"/>
    <property type="project" value="UniProtKB-UniRule"/>
</dbReference>
<evidence type="ECO:0000256" key="6">
    <source>
        <dbReference type="ARBA" id="ARBA00022857"/>
    </source>
</evidence>
<name>A0A2S7N5E4_9BACI</name>
<comment type="catalytic activity">
    <reaction evidence="9 12">
        <text>L-proline + NADP(+) = (S)-1-pyrroline-5-carboxylate + NADPH + 2 H(+)</text>
        <dbReference type="Rhea" id="RHEA:14109"/>
        <dbReference type="ChEBI" id="CHEBI:15378"/>
        <dbReference type="ChEBI" id="CHEBI:17388"/>
        <dbReference type="ChEBI" id="CHEBI:57783"/>
        <dbReference type="ChEBI" id="CHEBI:58349"/>
        <dbReference type="ChEBI" id="CHEBI:60039"/>
        <dbReference type="EC" id="1.5.1.2"/>
    </reaction>
</comment>
<evidence type="ECO:0000256" key="12">
    <source>
        <dbReference type="RuleBase" id="RU003903"/>
    </source>
</evidence>
<feature type="domain" description="Pyrroline-5-carboxylate reductase catalytic N-terminal" evidence="13">
    <location>
        <begin position="4"/>
        <end position="99"/>
    </location>
</feature>
<dbReference type="FunFam" id="1.10.3730.10:FF:000001">
    <property type="entry name" value="Pyrroline-5-carboxylate reductase"/>
    <property type="match status" value="1"/>
</dbReference>
<evidence type="ECO:0000256" key="5">
    <source>
        <dbReference type="ARBA" id="ARBA00022650"/>
    </source>
</evidence>
<dbReference type="PROSITE" id="PS00521">
    <property type="entry name" value="P5CR"/>
    <property type="match status" value="1"/>
</dbReference>
<keyword evidence="6 9" id="KW-0521">NADP</keyword>
<dbReference type="GO" id="GO:0005737">
    <property type="term" value="C:cytoplasm"/>
    <property type="evidence" value="ECO:0007669"/>
    <property type="project" value="UniProtKB-SubCell"/>
</dbReference>
<evidence type="ECO:0000256" key="3">
    <source>
        <dbReference type="ARBA" id="ARBA00022490"/>
    </source>
</evidence>
<dbReference type="PANTHER" id="PTHR11645:SF0">
    <property type="entry name" value="PYRROLINE-5-CARBOXYLATE REDUCTASE 3"/>
    <property type="match status" value="1"/>
</dbReference>
<comment type="catalytic activity">
    <reaction evidence="9">
        <text>L-proline + NAD(+) = (S)-1-pyrroline-5-carboxylate + NADH + 2 H(+)</text>
        <dbReference type="Rhea" id="RHEA:14105"/>
        <dbReference type="ChEBI" id="CHEBI:15378"/>
        <dbReference type="ChEBI" id="CHEBI:17388"/>
        <dbReference type="ChEBI" id="CHEBI:57540"/>
        <dbReference type="ChEBI" id="CHEBI:57945"/>
        <dbReference type="ChEBI" id="CHEBI:60039"/>
        <dbReference type="EC" id="1.5.1.2"/>
    </reaction>
</comment>
<dbReference type="SUPFAM" id="SSF48179">
    <property type="entry name" value="6-phosphogluconate dehydrogenase C-terminal domain-like"/>
    <property type="match status" value="1"/>
</dbReference>
<reference evidence="15 16" key="1">
    <citation type="submission" date="2017-12" db="EMBL/GenBank/DDBJ databases">
        <title>Taxonomic description and draft genome of Pradoshia cofamensis Gen. nov., sp. nov., a thermotolerant bacillale isolated from anterior gut of earthworm Eisenia fetida.</title>
        <authorList>
            <person name="Saha T."/>
            <person name="Chakraborty R."/>
        </authorList>
    </citation>
    <scope>NUCLEOTIDE SEQUENCE [LARGE SCALE GENOMIC DNA]</scope>
    <source>
        <strain evidence="15 16">EAG3</strain>
    </source>
</reference>
<dbReference type="EC" id="1.5.1.2" evidence="9 10"/>
<keyword evidence="3 9" id="KW-0963">Cytoplasm</keyword>
<evidence type="ECO:0000313" key="15">
    <source>
        <dbReference type="EMBL" id="PQD97195.1"/>
    </source>
</evidence>
<evidence type="ECO:0000256" key="8">
    <source>
        <dbReference type="ARBA" id="ARBA00058118"/>
    </source>
</evidence>
<dbReference type="InterPro" id="IPR029036">
    <property type="entry name" value="P5CR_dimer"/>
</dbReference>
<dbReference type="FunFam" id="3.40.50.720:FF:000190">
    <property type="entry name" value="Pyrroline-5-carboxylate reductase"/>
    <property type="match status" value="1"/>
</dbReference>
<evidence type="ECO:0000256" key="10">
    <source>
        <dbReference type="NCBIfam" id="TIGR00112"/>
    </source>
</evidence>
<evidence type="ECO:0000259" key="13">
    <source>
        <dbReference type="Pfam" id="PF03807"/>
    </source>
</evidence>
<organism evidence="15 16">
    <name type="scientific">Pradoshia eiseniae</name>
    <dbReference type="NCBI Taxonomy" id="2064768"/>
    <lineage>
        <taxon>Bacteria</taxon>
        <taxon>Bacillati</taxon>
        <taxon>Bacillota</taxon>
        <taxon>Bacilli</taxon>
        <taxon>Bacillales</taxon>
        <taxon>Bacillaceae</taxon>
        <taxon>Pradoshia</taxon>
    </lineage>
</organism>
<dbReference type="InterPro" id="IPR053790">
    <property type="entry name" value="P5CR-like_CS"/>
</dbReference>
<evidence type="ECO:0000313" key="16">
    <source>
        <dbReference type="Proteomes" id="UP000239663"/>
    </source>
</evidence>
<dbReference type="Proteomes" id="UP000239663">
    <property type="component" value="Unassembled WGS sequence"/>
</dbReference>
<evidence type="ECO:0000256" key="1">
    <source>
        <dbReference type="ARBA" id="ARBA00004496"/>
    </source>
</evidence>
<evidence type="ECO:0000256" key="9">
    <source>
        <dbReference type="HAMAP-Rule" id="MF_01925"/>
    </source>
</evidence>
<dbReference type="Pfam" id="PF14748">
    <property type="entry name" value="P5CR_dimer"/>
    <property type="match status" value="1"/>
</dbReference>
<keyword evidence="16" id="KW-1185">Reference proteome</keyword>
<dbReference type="Gene3D" id="1.10.3730.10">
    <property type="entry name" value="ProC C-terminal domain-like"/>
    <property type="match status" value="1"/>
</dbReference>
<feature type="binding site" evidence="11">
    <location>
        <begin position="8"/>
        <end position="13"/>
    </location>
    <ligand>
        <name>NADP(+)</name>
        <dbReference type="ChEBI" id="CHEBI:58349"/>
    </ligand>
</feature>
<comment type="similarity">
    <text evidence="2 9 12">Belongs to the pyrroline-5-carboxylate reductase family.</text>
</comment>
<keyword evidence="5 9" id="KW-0641">Proline biosynthesis</keyword>
<keyword evidence="4 9" id="KW-0028">Amino-acid biosynthesis</keyword>
<dbReference type="InterPro" id="IPR036291">
    <property type="entry name" value="NAD(P)-bd_dom_sf"/>
</dbReference>
<dbReference type="PANTHER" id="PTHR11645">
    <property type="entry name" value="PYRROLINE-5-CARBOXYLATE REDUCTASE"/>
    <property type="match status" value="1"/>
</dbReference>
<dbReference type="Gene3D" id="3.40.50.720">
    <property type="entry name" value="NAD(P)-binding Rossmann-like Domain"/>
    <property type="match status" value="1"/>
</dbReference>
<protein>
    <recommendedName>
        <fullName evidence="9 10">Pyrroline-5-carboxylate reductase</fullName>
        <shortName evidence="9">P5C reductase</shortName>
        <shortName evidence="9">P5CR</shortName>
        <ecNumber evidence="9 10">1.5.1.2</ecNumber>
    </recommendedName>
    <alternativeName>
        <fullName evidence="9">PCA reductase</fullName>
    </alternativeName>
</protein>
<dbReference type="RefSeq" id="WP_104848290.1">
    <property type="nucleotide sequence ID" value="NZ_PKOZ01000001.1"/>
</dbReference>
<evidence type="ECO:0000256" key="4">
    <source>
        <dbReference type="ARBA" id="ARBA00022605"/>
    </source>
</evidence>